<keyword evidence="2" id="KW-1185">Reference proteome</keyword>
<evidence type="ECO:0000313" key="2">
    <source>
        <dbReference type="Proteomes" id="UP000249057"/>
    </source>
</evidence>
<dbReference type="EMBL" id="KZ825381">
    <property type="protein sequence ID" value="RAH41943.1"/>
    <property type="molecule type" value="Genomic_DNA"/>
</dbReference>
<name>A0ACD1FYC0_9EURO</name>
<proteinExistence type="predicted"/>
<dbReference type="Proteomes" id="UP000249057">
    <property type="component" value="Unassembled WGS sequence"/>
</dbReference>
<gene>
    <name evidence="1" type="ORF">BO95DRAFT_446554</name>
</gene>
<accession>A0ACD1FYC0</accession>
<evidence type="ECO:0000313" key="1">
    <source>
        <dbReference type="EMBL" id="RAH41943.1"/>
    </source>
</evidence>
<sequence>MMKKGKEGKKWKGIDPKREKREREEKKRGRKGGKAREEEKRIGPHPGDVSRSSRHQQKSRRISIG</sequence>
<protein>
    <submittedName>
        <fullName evidence="1">Uncharacterized protein</fullName>
    </submittedName>
</protein>
<reference evidence="1" key="1">
    <citation type="submission" date="2018-02" db="EMBL/GenBank/DDBJ databases">
        <title>The genomes of Aspergillus section Nigri reveals drivers in fungal speciation.</title>
        <authorList>
            <consortium name="DOE Joint Genome Institute"/>
            <person name="Vesth T.C."/>
            <person name="Nybo J."/>
            <person name="Theobald S."/>
            <person name="Brandl J."/>
            <person name="Frisvad J.C."/>
            <person name="Nielsen K.F."/>
            <person name="Lyhne E.K."/>
            <person name="Kogle M.E."/>
            <person name="Kuo A."/>
            <person name="Riley R."/>
            <person name="Clum A."/>
            <person name="Nolan M."/>
            <person name="Lipzen A."/>
            <person name="Salamov A."/>
            <person name="Henrissat B."/>
            <person name="Wiebenga A."/>
            <person name="De vries R.P."/>
            <person name="Grigoriev I.V."/>
            <person name="Mortensen U.H."/>
            <person name="Andersen M.R."/>
            <person name="Baker S.E."/>
        </authorList>
    </citation>
    <scope>NUCLEOTIDE SEQUENCE</scope>
    <source>
        <strain evidence="1">CBS 621.78</strain>
    </source>
</reference>
<organism evidence="1 2">
    <name type="scientific">Aspergillus brunneoviolaceus CBS 621.78</name>
    <dbReference type="NCBI Taxonomy" id="1450534"/>
    <lineage>
        <taxon>Eukaryota</taxon>
        <taxon>Fungi</taxon>
        <taxon>Dikarya</taxon>
        <taxon>Ascomycota</taxon>
        <taxon>Pezizomycotina</taxon>
        <taxon>Eurotiomycetes</taxon>
        <taxon>Eurotiomycetidae</taxon>
        <taxon>Eurotiales</taxon>
        <taxon>Aspergillaceae</taxon>
        <taxon>Aspergillus</taxon>
        <taxon>Aspergillus subgen. Circumdati</taxon>
    </lineage>
</organism>